<proteinExistence type="predicted"/>
<keyword evidence="3" id="KW-1185">Reference proteome</keyword>
<evidence type="ECO:0000313" key="3">
    <source>
        <dbReference type="Proteomes" id="UP001499909"/>
    </source>
</evidence>
<reference evidence="3" key="1">
    <citation type="journal article" date="2019" name="Int. J. Syst. Evol. Microbiol.">
        <title>The Global Catalogue of Microorganisms (GCM) 10K type strain sequencing project: providing services to taxonomists for standard genome sequencing and annotation.</title>
        <authorList>
            <consortium name="The Broad Institute Genomics Platform"/>
            <consortium name="The Broad Institute Genome Sequencing Center for Infectious Disease"/>
            <person name="Wu L."/>
            <person name="Ma J."/>
        </authorList>
    </citation>
    <scope>NUCLEOTIDE SEQUENCE [LARGE SCALE GENOMIC DNA]</scope>
    <source>
        <strain evidence="3">JCM 17214</strain>
    </source>
</reference>
<evidence type="ECO:0000313" key="2">
    <source>
        <dbReference type="EMBL" id="GAA3922466.1"/>
    </source>
</evidence>
<protein>
    <submittedName>
        <fullName evidence="2">Uncharacterized protein</fullName>
    </submittedName>
</protein>
<comment type="caution">
    <text evidence="2">The sequence shown here is derived from an EMBL/GenBank/DDBJ whole genome shotgun (WGS) entry which is preliminary data.</text>
</comment>
<evidence type="ECO:0000256" key="1">
    <source>
        <dbReference type="SAM" id="MobiDB-lite"/>
    </source>
</evidence>
<dbReference type="RefSeq" id="WP_345109800.1">
    <property type="nucleotide sequence ID" value="NZ_BAABDH010000012.1"/>
</dbReference>
<dbReference type="EMBL" id="BAABDH010000012">
    <property type="protein sequence ID" value="GAA3922466.1"/>
    <property type="molecule type" value="Genomic_DNA"/>
</dbReference>
<sequence length="172" mass="18975">MKKGNRISAALSAADLTQSISQLRAIEQKLPFLITLQPDDSRSLRKIGVDGVPYALAGLDAVRASLDFTRRSFDLAEYERDVTLMSQLRELRAVLLPLMQKLEDTYRLVGADVMVTADDIYEDLRKDNGETSAVQAPLSQMRKRYEHRNGAKKAKKAAKAAQSAATPAPDPS</sequence>
<feature type="region of interest" description="Disordered" evidence="1">
    <location>
        <begin position="131"/>
        <end position="172"/>
    </location>
</feature>
<accession>A0ABP7MJT6</accession>
<organism evidence="2 3">
    <name type="scientific">Hymenobacter algoricola</name>
    <dbReference type="NCBI Taxonomy" id="486267"/>
    <lineage>
        <taxon>Bacteria</taxon>
        <taxon>Pseudomonadati</taxon>
        <taxon>Bacteroidota</taxon>
        <taxon>Cytophagia</taxon>
        <taxon>Cytophagales</taxon>
        <taxon>Hymenobacteraceae</taxon>
        <taxon>Hymenobacter</taxon>
    </lineage>
</organism>
<name>A0ABP7MJT6_9BACT</name>
<dbReference type="Proteomes" id="UP001499909">
    <property type="component" value="Unassembled WGS sequence"/>
</dbReference>
<gene>
    <name evidence="2" type="ORF">GCM10022406_05720</name>
</gene>
<feature type="compositionally biased region" description="Basic residues" evidence="1">
    <location>
        <begin position="141"/>
        <end position="158"/>
    </location>
</feature>